<dbReference type="InterPro" id="IPR008758">
    <property type="entry name" value="Peptidase_S28"/>
</dbReference>
<evidence type="ECO:0000256" key="1">
    <source>
        <dbReference type="ARBA" id="ARBA00011079"/>
    </source>
</evidence>
<dbReference type="InterPro" id="IPR029058">
    <property type="entry name" value="AB_hydrolase_fold"/>
</dbReference>
<dbReference type="PANTHER" id="PTHR11010:SF38">
    <property type="entry name" value="LYSOSOMAL PRO-X CARBOXYPEPTIDASE"/>
    <property type="match status" value="1"/>
</dbReference>
<protein>
    <submittedName>
        <fullName evidence="6">Peptidase S28</fullName>
    </submittedName>
</protein>
<evidence type="ECO:0000256" key="4">
    <source>
        <dbReference type="ARBA" id="ARBA00022801"/>
    </source>
</evidence>
<name>A0A5C3NUL0_9APHY</name>
<reference evidence="6 7" key="1">
    <citation type="journal article" date="2019" name="Nat. Ecol. Evol.">
        <title>Megaphylogeny resolves global patterns of mushroom evolution.</title>
        <authorList>
            <person name="Varga T."/>
            <person name="Krizsan K."/>
            <person name="Foldi C."/>
            <person name="Dima B."/>
            <person name="Sanchez-Garcia M."/>
            <person name="Sanchez-Ramirez S."/>
            <person name="Szollosi G.J."/>
            <person name="Szarkandi J.G."/>
            <person name="Papp V."/>
            <person name="Albert L."/>
            <person name="Andreopoulos W."/>
            <person name="Angelini C."/>
            <person name="Antonin V."/>
            <person name="Barry K.W."/>
            <person name="Bougher N.L."/>
            <person name="Buchanan P."/>
            <person name="Buyck B."/>
            <person name="Bense V."/>
            <person name="Catcheside P."/>
            <person name="Chovatia M."/>
            <person name="Cooper J."/>
            <person name="Damon W."/>
            <person name="Desjardin D."/>
            <person name="Finy P."/>
            <person name="Geml J."/>
            <person name="Haridas S."/>
            <person name="Hughes K."/>
            <person name="Justo A."/>
            <person name="Karasinski D."/>
            <person name="Kautmanova I."/>
            <person name="Kiss B."/>
            <person name="Kocsube S."/>
            <person name="Kotiranta H."/>
            <person name="LaButti K.M."/>
            <person name="Lechner B.E."/>
            <person name="Liimatainen K."/>
            <person name="Lipzen A."/>
            <person name="Lukacs Z."/>
            <person name="Mihaltcheva S."/>
            <person name="Morgado L.N."/>
            <person name="Niskanen T."/>
            <person name="Noordeloos M.E."/>
            <person name="Ohm R.A."/>
            <person name="Ortiz-Santana B."/>
            <person name="Ovrebo C."/>
            <person name="Racz N."/>
            <person name="Riley R."/>
            <person name="Savchenko A."/>
            <person name="Shiryaev A."/>
            <person name="Soop K."/>
            <person name="Spirin V."/>
            <person name="Szebenyi C."/>
            <person name="Tomsovsky M."/>
            <person name="Tulloss R.E."/>
            <person name="Uehling J."/>
            <person name="Grigoriev I.V."/>
            <person name="Vagvolgyi C."/>
            <person name="Papp T."/>
            <person name="Martin F.M."/>
            <person name="Miettinen O."/>
            <person name="Hibbett D.S."/>
            <person name="Nagy L.G."/>
        </authorList>
    </citation>
    <scope>NUCLEOTIDE SEQUENCE [LARGE SCALE GENOMIC DNA]</scope>
    <source>
        <strain evidence="6 7">HHB13444</strain>
    </source>
</reference>
<keyword evidence="7" id="KW-1185">Reference proteome</keyword>
<accession>A0A5C3NUL0</accession>
<dbReference type="Gene3D" id="1.20.120.980">
    <property type="entry name" value="Serine carboxypeptidase S28, SKS domain"/>
    <property type="match status" value="1"/>
</dbReference>
<dbReference type="PANTHER" id="PTHR11010">
    <property type="entry name" value="PROTEASE S28 PRO-X CARBOXYPEPTIDASE-RELATED"/>
    <property type="match status" value="1"/>
</dbReference>
<dbReference type="GO" id="GO:0070008">
    <property type="term" value="F:serine-type exopeptidase activity"/>
    <property type="evidence" value="ECO:0007669"/>
    <property type="project" value="InterPro"/>
</dbReference>
<dbReference type="Gene3D" id="3.40.50.1820">
    <property type="entry name" value="alpha/beta hydrolase"/>
    <property type="match status" value="1"/>
</dbReference>
<dbReference type="EMBL" id="ML211666">
    <property type="protein sequence ID" value="TFK81025.1"/>
    <property type="molecule type" value="Genomic_DNA"/>
</dbReference>
<keyword evidence="4" id="KW-0378">Hydrolase</keyword>
<dbReference type="AlphaFoldDB" id="A0A5C3NUL0"/>
<evidence type="ECO:0000256" key="5">
    <source>
        <dbReference type="ARBA" id="ARBA00023180"/>
    </source>
</evidence>
<comment type="similarity">
    <text evidence="1">Belongs to the peptidase S28 family.</text>
</comment>
<dbReference type="SUPFAM" id="SSF53474">
    <property type="entry name" value="alpha/beta-Hydrolases"/>
    <property type="match status" value="1"/>
</dbReference>
<dbReference type="GO" id="GO:0008239">
    <property type="term" value="F:dipeptidyl-peptidase activity"/>
    <property type="evidence" value="ECO:0007669"/>
    <property type="project" value="TreeGrafter"/>
</dbReference>
<dbReference type="GO" id="GO:0006508">
    <property type="term" value="P:proteolysis"/>
    <property type="evidence" value="ECO:0007669"/>
    <property type="project" value="UniProtKB-KW"/>
</dbReference>
<keyword evidence="3" id="KW-0732">Signal</keyword>
<sequence length="497" mass="54375">MDYDRLYIQLVGRYKKVLYFCGLLTPARSQADPGSGGGSAPCPTQSRYLDQVIDHSLHYSNHIFKHQYRVNTTFFKEGGPVLFYQSPESTTMACPDKLILTEWAQELGGMTAVLEHRYFGQSLPFGNNSFTAKNLRYFTLENVMADAVSFVNFVKANVTGATHSKVIVVGGSYGGFLSAAFRQNHPDTFFGAWSVAGPFRAWGDADEVGADGYNWFDYVENIYARRSFDTFTAMKAAFAQASSWLDTGDSDMLQKSLSLCAAPSNAFADRDAFIIWYTSAYSQLAQRNHLPSSFYNVSGPTLDTVINDTLAASSPVAALNETLWHAYGMVAQNGCLDYTASMADSIGLGTVPFLWASCKWIPLNLEVNPASIFGQGLTSGTINPSRNCAQVFNTSQTTGAEVRSRFKLSREDIANSTRILFSEGEYDPVTAVAVPQTWLGDGVGTDMQKSVVVMINGIGHGQDVRPTELDPPSVVEARNVELNIIKGWLNSNVSDAP</sequence>
<dbReference type="InterPro" id="IPR042269">
    <property type="entry name" value="Ser_carbopepase_S28_SKS"/>
</dbReference>
<keyword evidence="5" id="KW-0325">Glycoprotein</keyword>
<dbReference type="Proteomes" id="UP000308197">
    <property type="component" value="Unassembled WGS sequence"/>
</dbReference>
<evidence type="ECO:0000313" key="6">
    <source>
        <dbReference type="EMBL" id="TFK81025.1"/>
    </source>
</evidence>
<dbReference type="InParanoid" id="A0A5C3NUL0"/>
<proteinExistence type="inferred from homology"/>
<organism evidence="6 7">
    <name type="scientific">Polyporus arcularius HHB13444</name>
    <dbReference type="NCBI Taxonomy" id="1314778"/>
    <lineage>
        <taxon>Eukaryota</taxon>
        <taxon>Fungi</taxon>
        <taxon>Dikarya</taxon>
        <taxon>Basidiomycota</taxon>
        <taxon>Agaricomycotina</taxon>
        <taxon>Agaricomycetes</taxon>
        <taxon>Polyporales</taxon>
        <taxon>Polyporaceae</taxon>
        <taxon>Polyporus</taxon>
    </lineage>
</organism>
<evidence type="ECO:0000256" key="2">
    <source>
        <dbReference type="ARBA" id="ARBA00022670"/>
    </source>
</evidence>
<keyword evidence="2" id="KW-0645">Protease</keyword>
<dbReference type="Pfam" id="PF05577">
    <property type="entry name" value="Peptidase_S28"/>
    <property type="match status" value="1"/>
</dbReference>
<evidence type="ECO:0000256" key="3">
    <source>
        <dbReference type="ARBA" id="ARBA00022729"/>
    </source>
</evidence>
<dbReference type="STRING" id="1314778.A0A5C3NUL0"/>
<evidence type="ECO:0000313" key="7">
    <source>
        <dbReference type="Proteomes" id="UP000308197"/>
    </source>
</evidence>
<gene>
    <name evidence="6" type="ORF">K466DRAFT_667369</name>
</gene>